<evidence type="ECO:0000256" key="4">
    <source>
        <dbReference type="ARBA" id="ARBA00022490"/>
    </source>
</evidence>
<accession>A0A554JDY0</accession>
<keyword evidence="9 10" id="KW-0227">DNA damage</keyword>
<dbReference type="Gene3D" id="1.20.1050.90">
    <property type="entry name" value="RecF/RecN/SMC, N-terminal domain"/>
    <property type="match status" value="1"/>
</dbReference>
<evidence type="ECO:0000259" key="11">
    <source>
        <dbReference type="SMART" id="SM00382"/>
    </source>
</evidence>
<evidence type="ECO:0000313" key="13">
    <source>
        <dbReference type="Proteomes" id="UP000316253"/>
    </source>
</evidence>
<dbReference type="InterPro" id="IPR042174">
    <property type="entry name" value="RecF_2"/>
</dbReference>
<keyword evidence="6 9" id="KW-0547">Nucleotide-binding</keyword>
<keyword evidence="4 9" id="KW-0963">Cytoplasm</keyword>
<comment type="function">
    <text evidence="9 10">The RecF protein is involved in DNA metabolism; it is required for DNA replication and normal SOS inducibility. RecF binds preferentially to single-stranded, linear DNA. It also seems to bind ATP.</text>
</comment>
<dbReference type="InterPro" id="IPR018078">
    <property type="entry name" value="DNA-binding_RecF_CS"/>
</dbReference>
<dbReference type="GO" id="GO:0003697">
    <property type="term" value="F:single-stranded DNA binding"/>
    <property type="evidence" value="ECO:0007669"/>
    <property type="project" value="UniProtKB-UniRule"/>
</dbReference>
<dbReference type="Proteomes" id="UP000316253">
    <property type="component" value="Unassembled WGS sequence"/>
</dbReference>
<dbReference type="PANTHER" id="PTHR32182:SF0">
    <property type="entry name" value="DNA REPLICATION AND REPAIR PROTEIN RECF"/>
    <property type="match status" value="1"/>
</dbReference>
<evidence type="ECO:0000313" key="12">
    <source>
        <dbReference type="EMBL" id="TSC66529.1"/>
    </source>
</evidence>
<gene>
    <name evidence="9" type="primary">recF</name>
    <name evidence="12" type="ORF">CEO22_58</name>
</gene>
<dbReference type="HAMAP" id="MF_00365">
    <property type="entry name" value="RecF"/>
    <property type="match status" value="1"/>
</dbReference>
<comment type="similarity">
    <text evidence="2 9 10">Belongs to the RecF family.</text>
</comment>
<dbReference type="PANTHER" id="PTHR32182">
    <property type="entry name" value="DNA REPLICATION AND REPAIR PROTEIN RECF"/>
    <property type="match status" value="1"/>
</dbReference>
<evidence type="ECO:0000256" key="5">
    <source>
        <dbReference type="ARBA" id="ARBA00022705"/>
    </source>
</evidence>
<dbReference type="PROSITE" id="PS00618">
    <property type="entry name" value="RECF_2"/>
    <property type="match status" value="1"/>
</dbReference>
<keyword evidence="5 9" id="KW-0235">DNA replication</keyword>
<evidence type="ECO:0000256" key="1">
    <source>
        <dbReference type="ARBA" id="ARBA00004496"/>
    </source>
</evidence>
<sequence length="410" mass="46316">MLIELQLRDFRNHHQLRLELGQVTALIGPNGSGKTNILETIHYLALARSFRTHQDHEAINFLTDQASIKGQLSNVTELMVALVREGKVRKQVNINGVGRRPYQLIGQLAVVSFLPESLLMISGSPQLRRQWLDLLLIQIDPDYARSLVKLQKLLRQKNRLLKVLNQADEYSQVADSELETWNQQLAEVMAPIVVARLELLRSVQSRLTESYNQIAEGQEQLELRYLSGCLSQSEGARLAQADPSQQPTETEYWQQILSTRFTQSKSREIRAGLTLYGPQRDDWQILIGGQPFEQVGSRGETRSLILALKSIEAEVIATQVNPVSLVFLLDDVYSELDQSRRAALERIIGQHQAIITTTDLEHLAPELQRLASCYRVETDSKLNKLTIEKLKTENLGGTKTSPTEPPVESL</sequence>
<dbReference type="GO" id="GO:0006260">
    <property type="term" value="P:DNA replication"/>
    <property type="evidence" value="ECO:0007669"/>
    <property type="project" value="UniProtKB-UniRule"/>
</dbReference>
<dbReference type="InterPro" id="IPR027417">
    <property type="entry name" value="P-loop_NTPase"/>
</dbReference>
<dbReference type="EMBL" id="VMFD01000003">
    <property type="protein sequence ID" value="TSC66529.1"/>
    <property type="molecule type" value="Genomic_DNA"/>
</dbReference>
<feature type="domain" description="AAA+ ATPase" evidence="11">
    <location>
        <begin position="20"/>
        <end position="382"/>
    </location>
</feature>
<dbReference type="GO" id="GO:0000731">
    <property type="term" value="P:DNA synthesis involved in DNA repair"/>
    <property type="evidence" value="ECO:0007669"/>
    <property type="project" value="TreeGrafter"/>
</dbReference>
<evidence type="ECO:0000256" key="8">
    <source>
        <dbReference type="ARBA" id="ARBA00023125"/>
    </source>
</evidence>
<dbReference type="GO" id="GO:0005737">
    <property type="term" value="C:cytoplasm"/>
    <property type="evidence" value="ECO:0007669"/>
    <property type="project" value="UniProtKB-SubCell"/>
</dbReference>
<dbReference type="SMART" id="SM00382">
    <property type="entry name" value="AAA"/>
    <property type="match status" value="1"/>
</dbReference>
<keyword evidence="9 10" id="KW-0234">DNA repair</keyword>
<feature type="binding site" evidence="9">
    <location>
        <begin position="28"/>
        <end position="35"/>
    </location>
    <ligand>
        <name>ATP</name>
        <dbReference type="ChEBI" id="CHEBI:30616"/>
    </ligand>
</feature>
<dbReference type="NCBIfam" id="TIGR00611">
    <property type="entry name" value="recf"/>
    <property type="match status" value="1"/>
</dbReference>
<keyword evidence="9 10" id="KW-0742">SOS response</keyword>
<comment type="caution">
    <text evidence="12">The sequence shown here is derived from an EMBL/GenBank/DDBJ whole genome shotgun (WGS) entry which is preliminary data.</text>
</comment>
<dbReference type="GO" id="GO:0005524">
    <property type="term" value="F:ATP binding"/>
    <property type="evidence" value="ECO:0007669"/>
    <property type="project" value="UniProtKB-UniRule"/>
</dbReference>
<dbReference type="InterPro" id="IPR003395">
    <property type="entry name" value="RecF/RecN/SMC_N"/>
</dbReference>
<dbReference type="AlphaFoldDB" id="A0A554JDY0"/>
<evidence type="ECO:0000256" key="10">
    <source>
        <dbReference type="RuleBase" id="RU000578"/>
    </source>
</evidence>
<evidence type="ECO:0000256" key="7">
    <source>
        <dbReference type="ARBA" id="ARBA00022840"/>
    </source>
</evidence>
<protein>
    <recommendedName>
        <fullName evidence="3 9">DNA replication and repair protein RecF</fullName>
    </recommendedName>
</protein>
<dbReference type="GO" id="GO:0009432">
    <property type="term" value="P:SOS response"/>
    <property type="evidence" value="ECO:0007669"/>
    <property type="project" value="UniProtKB-UniRule"/>
</dbReference>
<evidence type="ECO:0000256" key="9">
    <source>
        <dbReference type="HAMAP-Rule" id="MF_00365"/>
    </source>
</evidence>
<proteinExistence type="inferred from homology"/>
<dbReference type="InterPro" id="IPR003593">
    <property type="entry name" value="AAA+_ATPase"/>
</dbReference>
<comment type="subcellular location">
    <subcellularLocation>
        <location evidence="1 9 10">Cytoplasm</location>
    </subcellularLocation>
</comment>
<dbReference type="SUPFAM" id="SSF52540">
    <property type="entry name" value="P-loop containing nucleoside triphosphate hydrolases"/>
    <property type="match status" value="1"/>
</dbReference>
<organism evidence="12 13">
    <name type="scientific">Candidatus Berkelbacteria bacterium Gr01-1014_85</name>
    <dbReference type="NCBI Taxonomy" id="2017150"/>
    <lineage>
        <taxon>Bacteria</taxon>
        <taxon>Candidatus Berkelbacteria</taxon>
    </lineage>
</organism>
<name>A0A554JDY0_9BACT</name>
<dbReference type="Pfam" id="PF02463">
    <property type="entry name" value="SMC_N"/>
    <property type="match status" value="1"/>
</dbReference>
<evidence type="ECO:0000256" key="2">
    <source>
        <dbReference type="ARBA" id="ARBA00008016"/>
    </source>
</evidence>
<reference evidence="12 13" key="1">
    <citation type="submission" date="2017-08" db="EMBL/GenBank/DDBJ databases">
        <title>Mechanisms for carbon and nitrogen cycling indicate functional differentiation within the Candidate Phyla Radiation.</title>
        <authorList>
            <person name="Danczak R.E."/>
            <person name="Johnston M.D."/>
            <person name="Kenah C."/>
            <person name="Slattery M."/>
            <person name="Wrighton K.C."/>
            <person name="Wilkins M.J."/>
        </authorList>
    </citation>
    <scope>NUCLEOTIDE SEQUENCE [LARGE SCALE GENOMIC DNA]</scope>
    <source>
        <strain evidence="12">Gr01-1014_85</strain>
    </source>
</reference>
<dbReference type="Gene3D" id="3.40.50.300">
    <property type="entry name" value="P-loop containing nucleotide triphosphate hydrolases"/>
    <property type="match status" value="1"/>
</dbReference>
<evidence type="ECO:0000256" key="3">
    <source>
        <dbReference type="ARBA" id="ARBA00020170"/>
    </source>
</evidence>
<keyword evidence="8 9" id="KW-0238">DNA-binding</keyword>
<dbReference type="GO" id="GO:0006302">
    <property type="term" value="P:double-strand break repair"/>
    <property type="evidence" value="ECO:0007669"/>
    <property type="project" value="TreeGrafter"/>
</dbReference>
<keyword evidence="7 9" id="KW-0067">ATP-binding</keyword>
<evidence type="ECO:0000256" key="6">
    <source>
        <dbReference type="ARBA" id="ARBA00022741"/>
    </source>
</evidence>
<dbReference type="InterPro" id="IPR001238">
    <property type="entry name" value="DNA-binding_RecF"/>
</dbReference>